<reference evidence="5" key="1">
    <citation type="submission" date="2021-05" db="EMBL/GenBank/DDBJ databases">
        <title>The genome of the haptophyte Pavlova lutheri (Diacronema luteri, Pavlovales) - a model for lipid biosynthesis in eukaryotic algae.</title>
        <authorList>
            <person name="Hulatt C.J."/>
            <person name="Posewitz M.C."/>
        </authorList>
    </citation>
    <scope>NUCLEOTIDE SEQUENCE</scope>
    <source>
        <strain evidence="5">NIVA-4/92</strain>
    </source>
</reference>
<dbReference type="SUPFAM" id="SSF50978">
    <property type="entry name" value="WD40 repeat-like"/>
    <property type="match status" value="1"/>
</dbReference>
<feature type="repeat" description="WD" evidence="3">
    <location>
        <begin position="407"/>
        <end position="447"/>
    </location>
</feature>
<protein>
    <submittedName>
        <fullName evidence="5">Uncharacterized protein</fullName>
    </submittedName>
</protein>
<keyword evidence="1 3" id="KW-0853">WD repeat</keyword>
<keyword evidence="6" id="KW-1185">Reference proteome</keyword>
<gene>
    <name evidence="5" type="ORF">KFE25_008409</name>
</gene>
<dbReference type="AlphaFoldDB" id="A0A8J5XDF2"/>
<proteinExistence type="predicted"/>
<evidence type="ECO:0000313" key="5">
    <source>
        <dbReference type="EMBL" id="KAG8458612.1"/>
    </source>
</evidence>
<feature type="repeat" description="WD" evidence="3">
    <location>
        <begin position="472"/>
        <end position="498"/>
    </location>
</feature>
<evidence type="ECO:0000256" key="3">
    <source>
        <dbReference type="PROSITE-ProRule" id="PRU00221"/>
    </source>
</evidence>
<dbReference type="InterPro" id="IPR019775">
    <property type="entry name" value="WD40_repeat_CS"/>
</dbReference>
<dbReference type="InterPro" id="IPR001680">
    <property type="entry name" value="WD40_rpt"/>
</dbReference>
<feature type="region of interest" description="Disordered" evidence="4">
    <location>
        <begin position="72"/>
        <end position="123"/>
    </location>
</feature>
<dbReference type="InterPro" id="IPR036047">
    <property type="entry name" value="F-box-like_dom_sf"/>
</dbReference>
<dbReference type="InterPro" id="IPR015943">
    <property type="entry name" value="WD40/YVTN_repeat-like_dom_sf"/>
</dbReference>
<dbReference type="SMART" id="SM00320">
    <property type="entry name" value="WD40"/>
    <property type="match status" value="7"/>
</dbReference>
<feature type="compositionally biased region" description="Acidic residues" evidence="4">
    <location>
        <begin position="36"/>
        <end position="50"/>
    </location>
</feature>
<dbReference type="PANTHER" id="PTHR44156">
    <property type="entry name" value="SUPERNUMERARY LIMBS, ISOFORM B-RELATED"/>
    <property type="match status" value="1"/>
</dbReference>
<evidence type="ECO:0000256" key="4">
    <source>
        <dbReference type="SAM" id="MobiDB-lite"/>
    </source>
</evidence>
<evidence type="ECO:0000313" key="6">
    <source>
        <dbReference type="Proteomes" id="UP000751190"/>
    </source>
</evidence>
<sequence length="597" mass="63773">MPTKSTPSPSARGSIQIFSLEDIHAISLLPPPPIDPSDDLAEPESLDLADDPPPPPRIVLDLAALRDMSLDRSARAPDADDASARTPCSPLGAPAGARSDLLSPRAEQPGETPASATRRSPSVVEHFSAEDIVALENPPPGGVRSLDLPDDLWLYCLRFLDFRMQGRIPRLSRRFLALSDCQEHWRNVASHRGYTHGGRPCGEGAALRRDGWRGYCKEQSARELQWRAAERCVMQVVPDCHQQWAPAIVYSPRSKEIVTCSYDGTVRTWADEHGGRSAYPCTRVLTTEEGEGFSMLAIAPDSAAGAADAMLIAAGSEYGNLHVWQVDDEEANRLALIPTAHDFVQSAVWLSGGRVLTGGESGAIQIHDLSAALAMAGGAAEAGGSGGGAPLSPTAIANAAVAGAVTLQGHAMAVMCLGLNARGQLISGSVDHTVRVWDLCTGRAVVTLQGHTRSVHCVCMHQLDGDSPAGHSSDLVFSGSRDHTIKVWDLRTNKPSAELRGHTGSVTCVGSYQWQLASGGGFNRGADNDTVLSVDSSIRLWDLRTMAPVWQKEVPPPPGGTAHPKGDPVLCLQLLHDKILTTHGGKDWTARVWQVER</sequence>
<dbReference type="Gene3D" id="2.130.10.10">
    <property type="entry name" value="YVTN repeat-like/Quinoprotein amine dehydrogenase"/>
    <property type="match status" value="2"/>
</dbReference>
<dbReference type="PROSITE" id="PS50294">
    <property type="entry name" value="WD_REPEATS_REGION"/>
    <property type="match status" value="1"/>
</dbReference>
<dbReference type="InterPro" id="IPR036322">
    <property type="entry name" value="WD40_repeat_dom_sf"/>
</dbReference>
<dbReference type="InterPro" id="IPR053299">
    <property type="entry name" value="ASTRA_WD_repeat"/>
</dbReference>
<dbReference type="Gene3D" id="1.20.1280.50">
    <property type="match status" value="1"/>
</dbReference>
<organism evidence="5 6">
    <name type="scientific">Diacronema lutheri</name>
    <name type="common">Unicellular marine alga</name>
    <name type="synonym">Monochrysis lutheri</name>
    <dbReference type="NCBI Taxonomy" id="2081491"/>
    <lineage>
        <taxon>Eukaryota</taxon>
        <taxon>Haptista</taxon>
        <taxon>Haptophyta</taxon>
        <taxon>Pavlovophyceae</taxon>
        <taxon>Pavlovales</taxon>
        <taxon>Pavlovaceae</taxon>
        <taxon>Diacronema</taxon>
    </lineage>
</organism>
<keyword evidence="2" id="KW-0677">Repeat</keyword>
<comment type="caution">
    <text evidence="5">The sequence shown here is derived from an EMBL/GenBank/DDBJ whole genome shotgun (WGS) entry which is preliminary data.</text>
</comment>
<dbReference type="EMBL" id="JAGTXO010000049">
    <property type="protein sequence ID" value="KAG8458612.1"/>
    <property type="molecule type" value="Genomic_DNA"/>
</dbReference>
<feature type="repeat" description="WD" evidence="3">
    <location>
        <begin position="238"/>
        <end position="269"/>
    </location>
</feature>
<dbReference type="Pfam" id="PF00400">
    <property type="entry name" value="WD40"/>
    <property type="match status" value="4"/>
</dbReference>
<dbReference type="InterPro" id="IPR020472">
    <property type="entry name" value="WD40_PAC1"/>
</dbReference>
<dbReference type="SUPFAM" id="SSF81383">
    <property type="entry name" value="F-box domain"/>
    <property type="match status" value="1"/>
</dbReference>
<dbReference type="PROSITE" id="PS50082">
    <property type="entry name" value="WD_REPEATS_2"/>
    <property type="match status" value="3"/>
</dbReference>
<evidence type="ECO:0000256" key="2">
    <source>
        <dbReference type="ARBA" id="ARBA00022737"/>
    </source>
</evidence>
<dbReference type="OrthoDB" id="63070at2759"/>
<accession>A0A8J5XDF2</accession>
<dbReference type="PRINTS" id="PR00320">
    <property type="entry name" value="GPROTEINBRPT"/>
</dbReference>
<dbReference type="PROSITE" id="PS00678">
    <property type="entry name" value="WD_REPEATS_1"/>
    <property type="match status" value="2"/>
</dbReference>
<evidence type="ECO:0000256" key="1">
    <source>
        <dbReference type="ARBA" id="ARBA00022574"/>
    </source>
</evidence>
<dbReference type="Proteomes" id="UP000751190">
    <property type="component" value="Unassembled WGS sequence"/>
</dbReference>
<name>A0A8J5XDF2_DIALT</name>
<feature type="region of interest" description="Disordered" evidence="4">
    <location>
        <begin position="27"/>
        <end position="58"/>
    </location>
</feature>